<evidence type="ECO:0000256" key="1">
    <source>
        <dbReference type="SAM" id="MobiDB-lite"/>
    </source>
</evidence>
<evidence type="ECO:0000313" key="2">
    <source>
        <dbReference type="EMBL" id="KAK0169494.1"/>
    </source>
</evidence>
<feature type="compositionally biased region" description="Polar residues" evidence="1">
    <location>
        <begin position="59"/>
        <end position="68"/>
    </location>
</feature>
<dbReference type="EMBL" id="JAQQBS010000253">
    <property type="protein sequence ID" value="KAK0169494.1"/>
    <property type="molecule type" value="Genomic_DNA"/>
</dbReference>
<protein>
    <recommendedName>
        <fullName evidence="4">MADF domain-containing protein</fullName>
    </recommendedName>
</protein>
<reference evidence="2" key="1">
    <citation type="journal article" date="2023" name="bioRxiv">
        <title>Scaffold-level genome assemblies of two parasitoid biocontrol wasps reveal the parthenogenesis mechanism and an associated novel virus.</title>
        <authorList>
            <person name="Inwood S."/>
            <person name="Skelly J."/>
            <person name="Guhlin J."/>
            <person name="Harrop T."/>
            <person name="Goldson S."/>
            <person name="Dearden P."/>
        </authorList>
    </citation>
    <scope>NUCLEOTIDE SEQUENCE</scope>
    <source>
        <strain evidence="2">Irish</strain>
        <tissue evidence="2">Whole body</tissue>
    </source>
</reference>
<feature type="compositionally biased region" description="Low complexity" evidence="1">
    <location>
        <begin position="258"/>
        <end position="269"/>
    </location>
</feature>
<evidence type="ECO:0000313" key="3">
    <source>
        <dbReference type="Proteomes" id="UP001168990"/>
    </source>
</evidence>
<accession>A0AA39KQ00</accession>
<feature type="compositionally biased region" description="Pro residues" evidence="1">
    <location>
        <begin position="195"/>
        <end position="212"/>
    </location>
</feature>
<reference evidence="2" key="2">
    <citation type="submission" date="2023-03" db="EMBL/GenBank/DDBJ databases">
        <authorList>
            <person name="Inwood S.N."/>
            <person name="Skelly J.G."/>
            <person name="Guhlin J."/>
            <person name="Harrop T.W.R."/>
            <person name="Goldson S.G."/>
            <person name="Dearden P.K."/>
        </authorList>
    </citation>
    <scope>NUCLEOTIDE SEQUENCE</scope>
    <source>
        <strain evidence="2">Irish</strain>
        <tissue evidence="2">Whole body</tissue>
    </source>
</reference>
<feature type="region of interest" description="Disordered" evidence="1">
    <location>
        <begin position="152"/>
        <end position="269"/>
    </location>
</feature>
<proteinExistence type="predicted"/>
<organism evidence="2 3">
    <name type="scientific">Microctonus aethiopoides</name>
    <dbReference type="NCBI Taxonomy" id="144406"/>
    <lineage>
        <taxon>Eukaryota</taxon>
        <taxon>Metazoa</taxon>
        <taxon>Ecdysozoa</taxon>
        <taxon>Arthropoda</taxon>
        <taxon>Hexapoda</taxon>
        <taxon>Insecta</taxon>
        <taxon>Pterygota</taxon>
        <taxon>Neoptera</taxon>
        <taxon>Endopterygota</taxon>
        <taxon>Hymenoptera</taxon>
        <taxon>Apocrita</taxon>
        <taxon>Ichneumonoidea</taxon>
        <taxon>Braconidae</taxon>
        <taxon>Euphorinae</taxon>
        <taxon>Microctonus</taxon>
    </lineage>
</organism>
<feature type="compositionally biased region" description="Low complexity" evidence="1">
    <location>
        <begin position="213"/>
        <end position="243"/>
    </location>
</feature>
<evidence type="ECO:0008006" key="4">
    <source>
        <dbReference type="Google" id="ProtNLM"/>
    </source>
</evidence>
<dbReference type="Proteomes" id="UP001168990">
    <property type="component" value="Unassembled WGS sequence"/>
</dbReference>
<name>A0AA39KQ00_9HYME</name>
<sequence length="269" mass="30381">MKKYNDGKEMKNKWRHIRDNFLKSLNRGKSGDPAAKTRKYIYADALQFLLNTVEKRRTSGNIEATENPETGAPSGDRIDEEGEQPPSTSSGSELPPPPRPASRQRQDRFTPFQSALLQKLDWTNADQDNEDPDRIYILSLLSDYKKLNDDEKMDFKFPSSFPIQGPYQTPSPTLMQPPSPMHQSSPSPSLFPMQRPCPTPTPSPNSIQPPSPIHQSSPSPSHHPMQRSHPVPSPYPSSMQSQPTIETTQHSFYDESSESSASMESHYHY</sequence>
<gene>
    <name evidence="2" type="ORF">PV328_011968</name>
</gene>
<feature type="region of interest" description="Disordered" evidence="1">
    <location>
        <begin position="57"/>
        <end position="113"/>
    </location>
</feature>
<keyword evidence="3" id="KW-1185">Reference proteome</keyword>
<dbReference type="AlphaFoldDB" id="A0AA39KQ00"/>
<comment type="caution">
    <text evidence="2">The sequence shown here is derived from an EMBL/GenBank/DDBJ whole genome shotgun (WGS) entry which is preliminary data.</text>
</comment>